<comment type="subcellular location">
    <subcellularLocation>
        <location evidence="1">Cell membrane</location>
        <topology evidence="1">Multi-pass membrane protein</topology>
    </subcellularLocation>
</comment>
<accession>A0A919MNF1</accession>
<evidence type="ECO:0000313" key="11">
    <source>
        <dbReference type="Proteomes" id="UP000598174"/>
    </source>
</evidence>
<feature type="transmembrane region" description="Helical" evidence="9">
    <location>
        <begin position="97"/>
        <end position="120"/>
    </location>
</feature>
<feature type="transmembrane region" description="Helical" evidence="9">
    <location>
        <begin position="223"/>
        <end position="243"/>
    </location>
</feature>
<evidence type="ECO:0000256" key="6">
    <source>
        <dbReference type="ARBA" id="ARBA00022989"/>
    </source>
</evidence>
<comment type="caution">
    <text evidence="10">The sequence shown here is derived from an EMBL/GenBank/DDBJ whole genome shotgun (WGS) entry which is preliminary data.</text>
</comment>
<keyword evidence="6 9" id="KW-1133">Transmembrane helix</keyword>
<name>A0A919MNF1_9ACTN</name>
<evidence type="ECO:0000256" key="9">
    <source>
        <dbReference type="SAM" id="Phobius"/>
    </source>
</evidence>
<dbReference type="GO" id="GO:0022857">
    <property type="term" value="F:transmembrane transporter activity"/>
    <property type="evidence" value="ECO:0007669"/>
    <property type="project" value="InterPro"/>
</dbReference>
<proteinExistence type="inferred from homology"/>
<evidence type="ECO:0000256" key="1">
    <source>
        <dbReference type="ARBA" id="ARBA00004651"/>
    </source>
</evidence>
<reference evidence="10" key="1">
    <citation type="submission" date="2021-01" db="EMBL/GenBank/DDBJ databases">
        <title>Whole genome shotgun sequence of Actinoplanes ferrugineus NBRC 15555.</title>
        <authorList>
            <person name="Komaki H."/>
            <person name="Tamura T."/>
        </authorList>
    </citation>
    <scope>NUCLEOTIDE SEQUENCE</scope>
    <source>
        <strain evidence="10">NBRC 15555</strain>
    </source>
</reference>
<keyword evidence="11" id="KW-1185">Reference proteome</keyword>
<evidence type="ECO:0000256" key="5">
    <source>
        <dbReference type="ARBA" id="ARBA00022970"/>
    </source>
</evidence>
<feature type="transmembrane region" description="Helical" evidence="9">
    <location>
        <begin position="255"/>
        <end position="278"/>
    </location>
</feature>
<evidence type="ECO:0000256" key="3">
    <source>
        <dbReference type="ARBA" id="ARBA00022475"/>
    </source>
</evidence>
<organism evidence="10 11">
    <name type="scientific">Paractinoplanes ferrugineus</name>
    <dbReference type="NCBI Taxonomy" id="113564"/>
    <lineage>
        <taxon>Bacteria</taxon>
        <taxon>Bacillati</taxon>
        <taxon>Actinomycetota</taxon>
        <taxon>Actinomycetes</taxon>
        <taxon>Micromonosporales</taxon>
        <taxon>Micromonosporaceae</taxon>
        <taxon>Paractinoplanes</taxon>
    </lineage>
</organism>
<sequence length="290" mass="29081">MSTLASYAVTALGGLAYGLLLFVLAAGLALIVGVMNVMNLAHGASYLAGTYLAYLLTDGTLASLGIAVLAGITVAGLGGAALSVLMRPLKGHTEQAVVTLGLGFIAAWIFTRVSGGTTLVPPRPAILDGHLSVAGHGYPVYHLSFIAVAAMLAAAMHAILHHSLTGIRLRAAVDDPQMADATGLSAARIRTAALAVGTVLAVTAGVLGAPVLSPGPGVDSTVLTLSLIVLILAGPGVRIRNLLIAAISVGMIQTLGVITFPTLASFSLLLAVIAALIIRGRHGLQAVATA</sequence>
<dbReference type="Proteomes" id="UP000598174">
    <property type="component" value="Unassembled WGS sequence"/>
</dbReference>
<dbReference type="InterPro" id="IPR052157">
    <property type="entry name" value="BCAA_transport_permease"/>
</dbReference>
<evidence type="ECO:0000256" key="2">
    <source>
        <dbReference type="ARBA" id="ARBA00022448"/>
    </source>
</evidence>
<comment type="similarity">
    <text evidence="8">Belongs to the binding-protein-dependent transport system permease family. LivHM subfamily.</text>
</comment>
<keyword evidence="4 9" id="KW-0812">Transmembrane</keyword>
<keyword evidence="7 9" id="KW-0472">Membrane</keyword>
<keyword evidence="3" id="KW-1003">Cell membrane</keyword>
<dbReference type="CDD" id="cd06582">
    <property type="entry name" value="TM_PBP1_LivH_like"/>
    <property type="match status" value="1"/>
</dbReference>
<protein>
    <submittedName>
        <fullName evidence="10">Branched-chain amino acid ABC transporter permease</fullName>
    </submittedName>
</protein>
<keyword evidence="2" id="KW-0813">Transport</keyword>
<feature type="transmembrane region" description="Helical" evidence="9">
    <location>
        <begin position="140"/>
        <end position="160"/>
    </location>
</feature>
<dbReference type="Pfam" id="PF02653">
    <property type="entry name" value="BPD_transp_2"/>
    <property type="match status" value="1"/>
</dbReference>
<feature type="transmembrane region" description="Helical" evidence="9">
    <location>
        <begin position="192"/>
        <end position="211"/>
    </location>
</feature>
<evidence type="ECO:0000313" key="10">
    <source>
        <dbReference type="EMBL" id="GIE14207.1"/>
    </source>
</evidence>
<feature type="transmembrane region" description="Helical" evidence="9">
    <location>
        <begin position="6"/>
        <end position="30"/>
    </location>
</feature>
<dbReference type="EMBL" id="BOMM01000052">
    <property type="protein sequence ID" value="GIE14207.1"/>
    <property type="molecule type" value="Genomic_DNA"/>
</dbReference>
<dbReference type="GO" id="GO:0005886">
    <property type="term" value="C:plasma membrane"/>
    <property type="evidence" value="ECO:0007669"/>
    <property type="project" value="UniProtKB-SubCell"/>
</dbReference>
<evidence type="ECO:0000256" key="7">
    <source>
        <dbReference type="ARBA" id="ARBA00023136"/>
    </source>
</evidence>
<dbReference type="AlphaFoldDB" id="A0A919MNF1"/>
<dbReference type="GO" id="GO:0006865">
    <property type="term" value="P:amino acid transport"/>
    <property type="evidence" value="ECO:0007669"/>
    <property type="project" value="UniProtKB-KW"/>
</dbReference>
<dbReference type="InterPro" id="IPR001851">
    <property type="entry name" value="ABC_transp_permease"/>
</dbReference>
<dbReference type="PANTHER" id="PTHR11795">
    <property type="entry name" value="BRANCHED-CHAIN AMINO ACID TRANSPORT SYSTEM PERMEASE PROTEIN LIVH"/>
    <property type="match status" value="1"/>
</dbReference>
<keyword evidence="5" id="KW-0029">Amino-acid transport</keyword>
<dbReference type="RefSeq" id="WP_203820619.1">
    <property type="nucleotide sequence ID" value="NZ_BAAABP010000015.1"/>
</dbReference>
<gene>
    <name evidence="10" type="ORF">Afe05nite_60470</name>
</gene>
<dbReference type="PANTHER" id="PTHR11795:SF442">
    <property type="entry name" value="ABC TRANSPORTER ATP-BINDING PROTEIN"/>
    <property type="match status" value="1"/>
</dbReference>
<evidence type="ECO:0000256" key="4">
    <source>
        <dbReference type="ARBA" id="ARBA00022692"/>
    </source>
</evidence>
<feature type="transmembrane region" description="Helical" evidence="9">
    <location>
        <begin position="62"/>
        <end position="85"/>
    </location>
</feature>
<evidence type="ECO:0000256" key="8">
    <source>
        <dbReference type="ARBA" id="ARBA00037998"/>
    </source>
</evidence>